<evidence type="ECO:0000256" key="1">
    <source>
        <dbReference type="ARBA" id="ARBA00023002"/>
    </source>
</evidence>
<accession>A0ABY4W0F4</accession>
<keyword evidence="2 4" id="KW-0503">Monooxygenase</keyword>
<dbReference type="SUPFAM" id="SSF51905">
    <property type="entry name" value="FAD/NAD(P)-binding domain"/>
    <property type="match status" value="1"/>
</dbReference>
<dbReference type="InterPro" id="IPR002938">
    <property type="entry name" value="FAD-bd"/>
</dbReference>
<dbReference type="Pfam" id="PF01494">
    <property type="entry name" value="FAD_binding_3"/>
    <property type="match status" value="1"/>
</dbReference>
<keyword evidence="5" id="KW-1185">Reference proteome</keyword>
<keyword evidence="1" id="KW-0560">Oxidoreductase</keyword>
<organism evidence="4 5">
    <name type="scientific">Sneathiella marina</name>
    <dbReference type="NCBI Taxonomy" id="2950108"/>
    <lineage>
        <taxon>Bacteria</taxon>
        <taxon>Pseudomonadati</taxon>
        <taxon>Pseudomonadota</taxon>
        <taxon>Alphaproteobacteria</taxon>
        <taxon>Sneathiellales</taxon>
        <taxon>Sneathiellaceae</taxon>
        <taxon>Sneathiella</taxon>
    </lineage>
</organism>
<dbReference type="RefSeq" id="WP_251933325.1">
    <property type="nucleotide sequence ID" value="NZ_CP098747.1"/>
</dbReference>
<dbReference type="EMBL" id="CP098747">
    <property type="protein sequence ID" value="USG60444.1"/>
    <property type="molecule type" value="Genomic_DNA"/>
</dbReference>
<proteinExistence type="predicted"/>
<name>A0ABY4W0F4_9PROT</name>
<evidence type="ECO:0000259" key="3">
    <source>
        <dbReference type="Pfam" id="PF01494"/>
    </source>
</evidence>
<gene>
    <name evidence="4" type="ORF">NBZ79_14830</name>
</gene>
<dbReference type="PANTHER" id="PTHR13789:SF309">
    <property type="entry name" value="PUTATIVE (AFU_ORTHOLOGUE AFUA_6G14510)-RELATED"/>
    <property type="match status" value="1"/>
</dbReference>
<dbReference type="PRINTS" id="PR00420">
    <property type="entry name" value="RNGMNOXGNASE"/>
</dbReference>
<dbReference type="InterPro" id="IPR050493">
    <property type="entry name" value="FAD-dep_Monooxygenase_BioMet"/>
</dbReference>
<dbReference type="InterPro" id="IPR036188">
    <property type="entry name" value="FAD/NAD-bd_sf"/>
</dbReference>
<dbReference type="Gene3D" id="3.50.50.60">
    <property type="entry name" value="FAD/NAD(P)-binding domain"/>
    <property type="match status" value="1"/>
</dbReference>
<protein>
    <submittedName>
        <fullName evidence="4">FAD-dependent monooxygenase</fullName>
    </submittedName>
</protein>
<dbReference type="Proteomes" id="UP001056291">
    <property type="component" value="Chromosome"/>
</dbReference>
<reference evidence="4" key="1">
    <citation type="submission" date="2022-06" db="EMBL/GenBank/DDBJ databases">
        <title>Sneathiella actinostolidae sp. nov., isolated from a sea anemonein the Western Pacific Ocean.</title>
        <authorList>
            <person name="Wei M.J."/>
        </authorList>
    </citation>
    <scope>NUCLEOTIDE SEQUENCE</scope>
    <source>
        <strain evidence="4">PHK-P5</strain>
    </source>
</reference>
<evidence type="ECO:0000313" key="4">
    <source>
        <dbReference type="EMBL" id="USG60444.1"/>
    </source>
</evidence>
<evidence type="ECO:0000256" key="2">
    <source>
        <dbReference type="ARBA" id="ARBA00023033"/>
    </source>
</evidence>
<sequence>MTSKILIVGAGIAGLSLARRLQHFGLDFDIIDEKPSEFKSGAGIALPFNAVRELKDLKIFDSLAGRYHQVREINYTTPSGKILGKADLTEPPFDQEMFIAMKRQDLHDALSAGLEHKIRYNTKLLSVAHVAEQVEVSCSYELLDGKYDLVVAADGIHSTVRTQNYEGQETLRDHQIRCWRFIVTLPEHGLEPLYMMGKTDLFMAYPLSANTLYCYGHIHEQSPSANLTDDGADNLRRIFSGYGGPVPEILSKLDEVKIVSGRLLSVTEPRFYDRRIAFVGDAANGCSPLIQQGAAAAFEDTGILADALAMQNIDQALESYQARREARIRWVVQYSDGPLPHLLKMESRMGRLIRYLMIKSRGPLNVYGWKKLATDRLLVNS</sequence>
<feature type="domain" description="FAD-binding" evidence="3">
    <location>
        <begin position="4"/>
        <end position="333"/>
    </location>
</feature>
<dbReference type="PANTHER" id="PTHR13789">
    <property type="entry name" value="MONOOXYGENASE"/>
    <property type="match status" value="1"/>
</dbReference>
<dbReference type="GO" id="GO:0004497">
    <property type="term" value="F:monooxygenase activity"/>
    <property type="evidence" value="ECO:0007669"/>
    <property type="project" value="UniProtKB-KW"/>
</dbReference>
<evidence type="ECO:0000313" key="5">
    <source>
        <dbReference type="Proteomes" id="UP001056291"/>
    </source>
</evidence>